<comment type="subcellular location">
    <subcellularLocation>
        <location evidence="11">Cell inner membrane</location>
        <topology evidence="11">Multi-pass membrane protein</topology>
    </subcellularLocation>
    <subcellularLocation>
        <location evidence="1">Cell membrane</location>
        <topology evidence="1">Multi-pass membrane protein</topology>
    </subcellularLocation>
</comment>
<dbReference type="InterPro" id="IPR013525">
    <property type="entry name" value="ABC2_TM"/>
</dbReference>
<dbReference type="Proteomes" id="UP000543030">
    <property type="component" value="Unassembled WGS sequence"/>
</dbReference>
<keyword evidence="14" id="KW-1185">Reference proteome</keyword>
<evidence type="ECO:0000256" key="6">
    <source>
        <dbReference type="ARBA" id="ARBA00022692"/>
    </source>
</evidence>
<keyword evidence="5" id="KW-0762">Sugar transport</keyword>
<evidence type="ECO:0000256" key="11">
    <source>
        <dbReference type="RuleBase" id="RU361157"/>
    </source>
</evidence>
<keyword evidence="7" id="KW-0972">Capsule biogenesis/degradation</keyword>
<evidence type="ECO:0000256" key="9">
    <source>
        <dbReference type="ARBA" id="ARBA00023047"/>
    </source>
</evidence>
<dbReference type="AlphaFoldDB" id="A0A840RJN1"/>
<dbReference type="PRINTS" id="PR00164">
    <property type="entry name" value="ABC2TRNSPORT"/>
</dbReference>
<dbReference type="GO" id="GO:0140359">
    <property type="term" value="F:ABC-type transporter activity"/>
    <property type="evidence" value="ECO:0007669"/>
    <property type="project" value="InterPro"/>
</dbReference>
<dbReference type="PROSITE" id="PS51012">
    <property type="entry name" value="ABC_TM2"/>
    <property type="match status" value="1"/>
</dbReference>
<evidence type="ECO:0000256" key="1">
    <source>
        <dbReference type="ARBA" id="ARBA00004651"/>
    </source>
</evidence>
<feature type="transmembrane region" description="Helical" evidence="11">
    <location>
        <begin position="134"/>
        <end position="160"/>
    </location>
</feature>
<keyword evidence="4 11" id="KW-1003">Cell membrane</keyword>
<feature type="domain" description="ABC transmembrane type-2" evidence="12">
    <location>
        <begin position="19"/>
        <end position="244"/>
    </location>
</feature>
<evidence type="ECO:0000256" key="7">
    <source>
        <dbReference type="ARBA" id="ARBA00022903"/>
    </source>
</evidence>
<evidence type="ECO:0000313" key="14">
    <source>
        <dbReference type="Proteomes" id="UP000543030"/>
    </source>
</evidence>
<dbReference type="GO" id="GO:0015920">
    <property type="term" value="P:lipopolysaccharide transport"/>
    <property type="evidence" value="ECO:0007669"/>
    <property type="project" value="TreeGrafter"/>
</dbReference>
<comment type="caution">
    <text evidence="11">Lacks conserved residue(s) required for the propagation of feature annotation.</text>
</comment>
<keyword evidence="6 11" id="KW-0812">Transmembrane</keyword>
<reference evidence="13 14" key="1">
    <citation type="submission" date="2020-08" db="EMBL/GenBank/DDBJ databases">
        <title>Genomic Encyclopedia of Type Strains, Phase IV (KMG-IV): sequencing the most valuable type-strain genomes for metagenomic binning, comparative biology and taxonomic classification.</title>
        <authorList>
            <person name="Goeker M."/>
        </authorList>
    </citation>
    <scope>NUCLEOTIDE SEQUENCE [LARGE SCALE GENOMIC DNA]</scope>
    <source>
        <strain evidence="13 14">DSM 18233</strain>
    </source>
</reference>
<evidence type="ECO:0000256" key="2">
    <source>
        <dbReference type="ARBA" id="ARBA00007783"/>
    </source>
</evidence>
<accession>A0A840RJN1</accession>
<dbReference type="EMBL" id="JACHHN010000006">
    <property type="protein sequence ID" value="MBB5192452.1"/>
    <property type="molecule type" value="Genomic_DNA"/>
</dbReference>
<dbReference type="GO" id="GO:0043190">
    <property type="term" value="C:ATP-binding cassette (ABC) transporter complex"/>
    <property type="evidence" value="ECO:0007669"/>
    <property type="project" value="InterPro"/>
</dbReference>
<protein>
    <recommendedName>
        <fullName evidence="11">Transport permease protein</fullName>
    </recommendedName>
</protein>
<evidence type="ECO:0000256" key="10">
    <source>
        <dbReference type="ARBA" id="ARBA00023136"/>
    </source>
</evidence>
<dbReference type="InterPro" id="IPR000412">
    <property type="entry name" value="ABC_2_transport"/>
</dbReference>
<keyword evidence="3 11" id="KW-0813">Transport</keyword>
<comment type="similarity">
    <text evidence="2 11">Belongs to the ABC-2 integral membrane protein family.</text>
</comment>
<keyword evidence="9" id="KW-0625">Polysaccharide transport</keyword>
<evidence type="ECO:0000256" key="4">
    <source>
        <dbReference type="ARBA" id="ARBA00022475"/>
    </source>
</evidence>
<feature type="transmembrane region" description="Helical" evidence="11">
    <location>
        <begin position="167"/>
        <end position="186"/>
    </location>
</feature>
<dbReference type="InterPro" id="IPR047817">
    <property type="entry name" value="ABC2_TM_bact-type"/>
</dbReference>
<feature type="transmembrane region" description="Helical" evidence="11">
    <location>
        <begin position="55"/>
        <end position="72"/>
    </location>
</feature>
<dbReference type="PIRSF" id="PIRSF006648">
    <property type="entry name" value="DrrB"/>
    <property type="match status" value="1"/>
</dbReference>
<comment type="caution">
    <text evidence="13">The sequence shown here is derived from an EMBL/GenBank/DDBJ whole genome shotgun (WGS) entry which is preliminary data.</text>
</comment>
<feature type="transmembrane region" description="Helical" evidence="11">
    <location>
        <begin position="20"/>
        <end position="43"/>
    </location>
</feature>
<sequence length="252" mass="28003">MLMDLVRRDIASRYRGAWAGVLWSLLNPLLMLAVYTFVFSVVFKARWQGGGGSKVEFALVLFAGLLIFNLYAECVNRAPGLVLANVNFVKKIVFPLELLPLVSIGSALFHLVIGLLVWLGFYCLFFGVPHLTVILLPLVILPVLLIVAGVSWFLAALAVYLRDIAQLVGVLTTVLMFLSPIFYPLAALPERYRQLAEINPLAFAVEQARAVLMWGDRLAWGSWLVYLLGSLMVALAGLFWFQRTKVGFADVL</sequence>
<feature type="transmembrane region" description="Helical" evidence="11">
    <location>
        <begin position="223"/>
        <end position="241"/>
    </location>
</feature>
<keyword evidence="10 11" id="KW-0472">Membrane</keyword>
<dbReference type="GO" id="GO:0015774">
    <property type="term" value="P:polysaccharide transport"/>
    <property type="evidence" value="ECO:0007669"/>
    <property type="project" value="UniProtKB-KW"/>
</dbReference>
<dbReference type="Pfam" id="PF01061">
    <property type="entry name" value="ABC2_membrane"/>
    <property type="match status" value="1"/>
</dbReference>
<evidence type="ECO:0000313" key="13">
    <source>
        <dbReference type="EMBL" id="MBB5192452.1"/>
    </source>
</evidence>
<evidence type="ECO:0000256" key="5">
    <source>
        <dbReference type="ARBA" id="ARBA00022597"/>
    </source>
</evidence>
<keyword evidence="8 11" id="KW-1133">Transmembrane helix</keyword>
<dbReference type="PANTHER" id="PTHR30413:SF10">
    <property type="entry name" value="CAPSULE POLYSACCHARIDE EXPORT INNER-MEMBRANE PROTEIN CTRC"/>
    <property type="match status" value="1"/>
</dbReference>
<dbReference type="PANTHER" id="PTHR30413">
    <property type="entry name" value="INNER MEMBRANE TRANSPORT PERMEASE"/>
    <property type="match status" value="1"/>
</dbReference>
<name>A0A840RJN1_9NEIS</name>
<evidence type="ECO:0000256" key="8">
    <source>
        <dbReference type="ARBA" id="ARBA00022989"/>
    </source>
</evidence>
<evidence type="ECO:0000256" key="3">
    <source>
        <dbReference type="ARBA" id="ARBA00022448"/>
    </source>
</evidence>
<gene>
    <name evidence="13" type="ORF">HNQ50_003193</name>
</gene>
<evidence type="ECO:0000259" key="12">
    <source>
        <dbReference type="PROSITE" id="PS51012"/>
    </source>
</evidence>
<proteinExistence type="inferred from homology"/>
<organism evidence="13 14">
    <name type="scientific">Silvimonas terrae</name>
    <dbReference type="NCBI Taxonomy" id="300266"/>
    <lineage>
        <taxon>Bacteria</taxon>
        <taxon>Pseudomonadati</taxon>
        <taxon>Pseudomonadota</taxon>
        <taxon>Betaproteobacteria</taxon>
        <taxon>Neisseriales</taxon>
        <taxon>Chitinibacteraceae</taxon>
        <taxon>Silvimonas</taxon>
    </lineage>
</organism>